<keyword evidence="5" id="KW-0735">Signal-anchor</keyword>
<comment type="subcellular location">
    <subcellularLocation>
        <location evidence="1">Golgi apparatus membrane</location>
        <topology evidence="1">Single-pass type II membrane protein</topology>
    </subcellularLocation>
</comment>
<dbReference type="AlphaFoldDB" id="A0A1S3H7P7"/>
<evidence type="ECO:0000256" key="6">
    <source>
        <dbReference type="ARBA" id="ARBA00022989"/>
    </source>
</evidence>
<evidence type="ECO:0000256" key="10">
    <source>
        <dbReference type="SAM" id="Phobius"/>
    </source>
</evidence>
<keyword evidence="4 10" id="KW-0812">Transmembrane</keyword>
<reference evidence="12" key="1">
    <citation type="submission" date="2025-08" db="UniProtKB">
        <authorList>
            <consortium name="RefSeq"/>
        </authorList>
    </citation>
    <scope>IDENTIFICATION</scope>
    <source>
        <tissue evidence="12">Gonads</tissue>
    </source>
</reference>
<evidence type="ECO:0000256" key="5">
    <source>
        <dbReference type="ARBA" id="ARBA00022968"/>
    </source>
</evidence>
<dbReference type="GO" id="GO:0001733">
    <property type="term" value="F:galactosylceramide sulfotransferase activity"/>
    <property type="evidence" value="ECO:0007669"/>
    <property type="project" value="InterPro"/>
</dbReference>
<dbReference type="GeneID" id="106152939"/>
<dbReference type="GO" id="GO:0009247">
    <property type="term" value="P:glycolipid biosynthetic process"/>
    <property type="evidence" value="ECO:0007669"/>
    <property type="project" value="InterPro"/>
</dbReference>
<feature type="transmembrane region" description="Helical" evidence="10">
    <location>
        <begin position="16"/>
        <end position="35"/>
    </location>
</feature>
<dbReference type="SUPFAM" id="SSF52540">
    <property type="entry name" value="P-loop containing nucleoside triphosphate hydrolases"/>
    <property type="match status" value="1"/>
</dbReference>
<dbReference type="Gene3D" id="3.40.50.300">
    <property type="entry name" value="P-loop containing nucleotide triphosphate hydrolases"/>
    <property type="match status" value="1"/>
</dbReference>
<dbReference type="PANTHER" id="PTHR14647:SF87">
    <property type="entry name" value="PUTATIVE-RELATED"/>
    <property type="match status" value="1"/>
</dbReference>
<evidence type="ECO:0000313" key="12">
    <source>
        <dbReference type="RefSeq" id="XP_013382140.1"/>
    </source>
</evidence>
<keyword evidence="9" id="KW-0325">Glycoprotein</keyword>
<keyword evidence="3" id="KW-0808">Transferase</keyword>
<evidence type="ECO:0000256" key="7">
    <source>
        <dbReference type="ARBA" id="ARBA00023034"/>
    </source>
</evidence>
<dbReference type="KEGG" id="lak:106152939"/>
<evidence type="ECO:0000256" key="3">
    <source>
        <dbReference type="ARBA" id="ARBA00022679"/>
    </source>
</evidence>
<gene>
    <name evidence="12" type="primary">LOC106152939</name>
</gene>
<dbReference type="PANTHER" id="PTHR14647">
    <property type="entry name" value="GALACTOSE-3-O-SULFOTRANSFERASE"/>
    <property type="match status" value="1"/>
</dbReference>
<dbReference type="STRING" id="7574.A0A1S3H7P7"/>
<comment type="similarity">
    <text evidence="2">Belongs to the galactose-3-O-sulfotransferase family.</text>
</comment>
<sequence>MAGKSYRPILDGHHQLFILIITLAMVLLTVIYVITTTSRKTLSPPAAYMYHRTWGKTAVKTSAILTSGLPSNRINITVANISSFRKREQNRLLEMARRNHCKPRTHVVVRKVHKCGSTTVSNIFVRFAFLNNLTVAGKRDVFGPSLDKPKFDMILHHVKYSDSHFLAVMHEDTYFIGLLREPISQFRSAFSYYKKRTDPVLTYKTGNHMLEYVQDYPKFINEWKRKVGSSMLPGLRRNNMAQFLGGFRESDSDNEREIIKYIDFLDRRYDFVILIEHLDECLVFLKRALCWDLKDILYTNRMVYRPIDPTETNDKQLEKLLSNFTNVNRRLYSHFSDRLSKIINDQGVDFQEEVQYFKRINPKVTNYCNKSLQYNLPPLVVKQSKWSNGFSVDYLFCWFLNFAIAQTKLLFPGWETQ</sequence>
<evidence type="ECO:0000256" key="9">
    <source>
        <dbReference type="ARBA" id="ARBA00023180"/>
    </source>
</evidence>
<accession>A0A1S3H7P7</accession>
<dbReference type="InterPro" id="IPR009729">
    <property type="entry name" value="Gal-3-0_sulfotransfrase"/>
</dbReference>
<dbReference type="InterPro" id="IPR027417">
    <property type="entry name" value="P-loop_NTPase"/>
</dbReference>
<evidence type="ECO:0000313" key="11">
    <source>
        <dbReference type="Proteomes" id="UP000085678"/>
    </source>
</evidence>
<dbReference type="GO" id="GO:0000139">
    <property type="term" value="C:Golgi membrane"/>
    <property type="evidence" value="ECO:0007669"/>
    <property type="project" value="UniProtKB-SubCell"/>
</dbReference>
<dbReference type="InParanoid" id="A0A1S3H7P7"/>
<evidence type="ECO:0000256" key="1">
    <source>
        <dbReference type="ARBA" id="ARBA00004323"/>
    </source>
</evidence>
<organism evidence="11 12">
    <name type="scientific">Lingula anatina</name>
    <name type="common">Brachiopod</name>
    <name type="synonym">Lingula unguis</name>
    <dbReference type="NCBI Taxonomy" id="7574"/>
    <lineage>
        <taxon>Eukaryota</taxon>
        <taxon>Metazoa</taxon>
        <taxon>Spiralia</taxon>
        <taxon>Lophotrochozoa</taxon>
        <taxon>Brachiopoda</taxon>
        <taxon>Linguliformea</taxon>
        <taxon>Lingulata</taxon>
        <taxon>Lingulida</taxon>
        <taxon>Linguloidea</taxon>
        <taxon>Lingulidae</taxon>
        <taxon>Lingula</taxon>
    </lineage>
</organism>
<keyword evidence="8 10" id="KW-0472">Membrane</keyword>
<keyword evidence="7" id="KW-0333">Golgi apparatus</keyword>
<dbReference type="OrthoDB" id="514299at2759"/>
<dbReference type="RefSeq" id="XP_013382140.1">
    <property type="nucleotide sequence ID" value="XM_013526686.1"/>
</dbReference>
<dbReference type="Proteomes" id="UP000085678">
    <property type="component" value="Unplaced"/>
</dbReference>
<evidence type="ECO:0000256" key="8">
    <source>
        <dbReference type="ARBA" id="ARBA00023136"/>
    </source>
</evidence>
<evidence type="ECO:0000256" key="2">
    <source>
        <dbReference type="ARBA" id="ARBA00008124"/>
    </source>
</evidence>
<name>A0A1S3H7P7_LINAN</name>
<protein>
    <submittedName>
        <fullName evidence="12">Galactose-3-O-sulfotransferase 2</fullName>
    </submittedName>
</protein>
<proteinExistence type="inferred from homology"/>
<dbReference type="Pfam" id="PF06990">
    <property type="entry name" value="Gal-3-0_sulfotr"/>
    <property type="match status" value="1"/>
</dbReference>
<keyword evidence="6 10" id="KW-1133">Transmembrane helix</keyword>
<keyword evidence="11" id="KW-1185">Reference proteome</keyword>
<evidence type="ECO:0000256" key="4">
    <source>
        <dbReference type="ARBA" id="ARBA00022692"/>
    </source>
</evidence>